<protein>
    <submittedName>
        <fullName evidence="2">Uncharacterized protein</fullName>
    </submittedName>
</protein>
<dbReference type="AlphaFoldDB" id="A0A1H5YBH2"/>
<name>A0A1H5YBH2_9GAMM</name>
<dbReference type="EMBL" id="FNVQ01000001">
    <property type="protein sequence ID" value="SEG20997.1"/>
    <property type="molecule type" value="Genomic_DNA"/>
</dbReference>
<evidence type="ECO:0000313" key="3">
    <source>
        <dbReference type="Proteomes" id="UP000236745"/>
    </source>
</evidence>
<keyword evidence="3" id="KW-1185">Reference proteome</keyword>
<feature type="region of interest" description="Disordered" evidence="1">
    <location>
        <begin position="74"/>
        <end position="97"/>
    </location>
</feature>
<dbReference type="OrthoDB" id="7031870at2"/>
<evidence type="ECO:0000256" key="1">
    <source>
        <dbReference type="SAM" id="MobiDB-lite"/>
    </source>
</evidence>
<sequence length="97" mass="10447">MSRVAKKVGPDLVIKHPGLKPCTSCNGGVGQGAVHEYTCAACNALGWQMPNGDPIPEDQANDILARLAHSLDRRNSELESENRKLRSSTLHLGSKID</sequence>
<organism evidence="2 3">
    <name type="scientific">Marinobacterium lutimaris</name>
    <dbReference type="NCBI Taxonomy" id="568106"/>
    <lineage>
        <taxon>Bacteria</taxon>
        <taxon>Pseudomonadati</taxon>
        <taxon>Pseudomonadota</taxon>
        <taxon>Gammaproteobacteria</taxon>
        <taxon>Oceanospirillales</taxon>
        <taxon>Oceanospirillaceae</taxon>
        <taxon>Marinobacterium</taxon>
    </lineage>
</organism>
<dbReference type="RefSeq" id="WP_104002562.1">
    <property type="nucleotide sequence ID" value="NZ_FNVQ01000001.1"/>
</dbReference>
<proteinExistence type="predicted"/>
<accession>A0A1H5YBH2</accession>
<evidence type="ECO:0000313" key="2">
    <source>
        <dbReference type="EMBL" id="SEG20997.1"/>
    </source>
</evidence>
<reference evidence="2 3" key="1">
    <citation type="submission" date="2016-10" db="EMBL/GenBank/DDBJ databases">
        <authorList>
            <person name="de Groot N.N."/>
        </authorList>
    </citation>
    <scope>NUCLEOTIDE SEQUENCE [LARGE SCALE GENOMIC DNA]</scope>
    <source>
        <strain evidence="2 3">DSM 22012</strain>
    </source>
</reference>
<feature type="compositionally biased region" description="Basic and acidic residues" evidence="1">
    <location>
        <begin position="74"/>
        <end position="84"/>
    </location>
</feature>
<dbReference type="Proteomes" id="UP000236745">
    <property type="component" value="Unassembled WGS sequence"/>
</dbReference>
<gene>
    <name evidence="2" type="ORF">SAMN05444390_1011681</name>
</gene>